<gene>
    <name evidence="3" type="ORF">ZEAMMB73_Zm00001d045537</name>
</gene>
<dbReference type="InterPro" id="IPR040036">
    <property type="entry name" value="CYCLOPS"/>
</dbReference>
<dbReference type="InParanoid" id="A0A1D6NWL5"/>
<dbReference type="EMBL" id="CM000785">
    <property type="protein sequence ID" value="AQL02504.1"/>
    <property type="molecule type" value="Genomic_DNA"/>
</dbReference>
<organism evidence="3">
    <name type="scientific">Zea mays</name>
    <name type="common">Maize</name>
    <dbReference type="NCBI Taxonomy" id="4577"/>
    <lineage>
        <taxon>Eukaryota</taxon>
        <taxon>Viridiplantae</taxon>
        <taxon>Streptophyta</taxon>
        <taxon>Embryophyta</taxon>
        <taxon>Tracheophyta</taxon>
        <taxon>Spermatophyta</taxon>
        <taxon>Magnoliopsida</taxon>
        <taxon>Liliopsida</taxon>
        <taxon>Poales</taxon>
        <taxon>Poaceae</taxon>
        <taxon>PACMAD clade</taxon>
        <taxon>Panicoideae</taxon>
        <taxon>Andropogonodae</taxon>
        <taxon>Andropogoneae</taxon>
        <taxon>Tripsacinae</taxon>
        <taxon>Zea</taxon>
    </lineage>
</organism>
<feature type="region of interest" description="Disordered" evidence="2">
    <location>
        <begin position="487"/>
        <end position="559"/>
    </location>
</feature>
<dbReference type="PANTHER" id="PTHR36890">
    <property type="entry name" value="PROTEIN CYCLOPS"/>
    <property type="match status" value="1"/>
</dbReference>
<dbReference type="GO" id="GO:0005634">
    <property type="term" value="C:nucleus"/>
    <property type="evidence" value="ECO:0007669"/>
    <property type="project" value="InterPro"/>
</dbReference>
<accession>A0A1D6NWL5</accession>
<sequence>MKGGLKKCGPLCSEVRRRVRSPSPGGDAASACAPAAESALAPGQELLGLRLLQRLARHRQPGMYLDGLTTEISVDCPGQTLFVSVNGSWIGNTKEHQRGDLPQGSDGELDGSSSSAKHGDAGVQEHVAKSQRRQRGAVQQLAYEWRGKNSEIFLSFLLFCEHEDEIAHASEDMVPFAGDHSLLSFRKVHSGYSIPGFGSVNNHPRQPSRLSSEAAGLPNQQHDIAQQSFLTDNLVPQNLTIPSVEYPNNHNQQSLKNAAEKGMQASDLLLAKVSHLHNPVDAIFTNLRRYAAMQTNMAPITIGSIETPNQLKQDFTNTTNITPMSNTLVHTPKFVSPSSSSTSPLDNPHVAAQDTVTSVVSMLKDTLERKKLGSHANKDTSAGNSFGFYDTQQFQQNILGGTDFFPIVTTAQVQDSLMLPKVDRPMEPNNGNFVAPANQVWFSAASREPSHSGSSTAMTTHSAGFEMCDELPPAAQAMSVCESTRKNAANGTTDCKSKGKEYRERVQKDNLKDGRKKAALTRIGSISSEQAADNGDPTKKRRVERSRKMAEAKERSSTPVIPSDMQAVLKRCETLEKEVRSLKLNLSFMNRKDSEQTKQIEELQKQNEDLAEEKERLVEEIERIVSDPNT</sequence>
<feature type="compositionally biased region" description="Basic and acidic residues" evidence="2">
    <location>
        <begin position="495"/>
        <end position="513"/>
    </location>
</feature>
<dbReference type="AlphaFoldDB" id="A0A1D6NWL5"/>
<reference evidence="3" key="1">
    <citation type="submission" date="2015-12" db="EMBL/GenBank/DDBJ databases">
        <title>Update maize B73 reference genome by single molecule sequencing technologies.</title>
        <authorList>
            <consortium name="Maize Genome Sequencing Project"/>
            <person name="Ware D."/>
        </authorList>
    </citation>
    <scope>NUCLEOTIDE SEQUENCE</scope>
    <source>
        <tissue evidence="3">Seedling</tissue>
    </source>
</reference>
<dbReference type="PANTHER" id="PTHR36890:SF1">
    <property type="entry name" value="PROTEIN CYCLOPS"/>
    <property type="match status" value="1"/>
</dbReference>
<evidence type="ECO:0000313" key="3">
    <source>
        <dbReference type="EMBL" id="AQL02504.1"/>
    </source>
</evidence>
<name>A0A1D6NWL5_MAIZE</name>
<dbReference type="EMBL" id="CM000785">
    <property type="protein sequence ID" value="AQL02508.1"/>
    <property type="molecule type" value="Genomic_DNA"/>
</dbReference>
<feature type="region of interest" description="Disordered" evidence="2">
    <location>
        <begin position="93"/>
        <end position="133"/>
    </location>
</feature>
<feature type="compositionally biased region" description="Low complexity" evidence="2">
    <location>
        <begin position="104"/>
        <end position="115"/>
    </location>
</feature>
<feature type="region of interest" description="Disordered" evidence="2">
    <location>
        <begin position="197"/>
        <end position="217"/>
    </location>
</feature>
<dbReference type="GO" id="GO:0036377">
    <property type="term" value="P:arbuscular mycorrhizal association"/>
    <property type="evidence" value="ECO:0007669"/>
    <property type="project" value="InterPro"/>
</dbReference>
<dbReference type="STRING" id="4577.A0A1D6NWL5"/>
<protein>
    <submittedName>
        <fullName evidence="3">CYCLOPS</fullName>
    </submittedName>
</protein>
<dbReference type="SMR" id="A0A1D6NWL5"/>
<feature type="coiled-coil region" evidence="1">
    <location>
        <begin position="565"/>
        <end position="627"/>
    </location>
</feature>
<keyword evidence="1" id="KW-0175">Coiled coil</keyword>
<feature type="compositionally biased region" description="Basic and acidic residues" evidence="2">
    <location>
        <begin position="546"/>
        <end position="556"/>
    </location>
</feature>
<evidence type="ECO:0000256" key="2">
    <source>
        <dbReference type="SAM" id="MobiDB-lite"/>
    </source>
</evidence>
<proteinExistence type="predicted"/>
<dbReference type="ExpressionAtlas" id="A0A1D6NWL5">
    <property type="expression patterns" value="baseline and differential"/>
</dbReference>
<feature type="compositionally biased region" description="Polar residues" evidence="2">
    <location>
        <begin position="199"/>
        <end position="211"/>
    </location>
</feature>
<evidence type="ECO:0000256" key="1">
    <source>
        <dbReference type="SAM" id="Coils"/>
    </source>
</evidence>
<dbReference type="GO" id="GO:0043565">
    <property type="term" value="F:sequence-specific DNA binding"/>
    <property type="evidence" value="ECO:0007669"/>
    <property type="project" value="InterPro"/>
</dbReference>